<gene>
    <name evidence="1" type="ORF">DSPE1174_LOCUS3574</name>
</gene>
<sequence>MGCDYSKDEMTPEQVFESYRHNWKQYPQWNTKKAAKVQRLYGAKPTLSPETLALVLVEKTSPMRVVFENAAMLRDQQEKFGPIHRDVPLTLRSHPGLAVVPLELNETESPKARFFSMGIGAAKHATRVRMQGRFIVRNYDGFVLHVDESRFESGRPVKLSKFTRQDNSGLITTDIPKTFCEGPCARHWVVNEDGTISPGVNRHLCLGIQNPRLTLVIANSPRKILLDQAVRDALRRGEEAPLKMSKPDGFGITNDSIVIDRKFGGKNQVAGVAPSKDAVSVTLTVNGALVRSDGFALETVFNDGPEHLECNFVKDGTPELDDFFGGLDKFQVRSDGTISYFSNDDLVLGLTCSLEYLDPQFEYMKYAM</sequence>
<name>A0A7S2F8L7_9STRA</name>
<evidence type="ECO:0000313" key="1">
    <source>
        <dbReference type="EMBL" id="CAD9378501.1"/>
    </source>
</evidence>
<proteinExistence type="predicted"/>
<reference evidence="1" key="1">
    <citation type="submission" date="2021-01" db="EMBL/GenBank/DDBJ databases">
        <authorList>
            <person name="Corre E."/>
            <person name="Pelletier E."/>
            <person name="Niang G."/>
            <person name="Scheremetjew M."/>
            <person name="Finn R."/>
            <person name="Kale V."/>
            <person name="Holt S."/>
            <person name="Cochrane G."/>
            <person name="Meng A."/>
            <person name="Brown T."/>
            <person name="Cohen L."/>
        </authorList>
    </citation>
    <scope>NUCLEOTIDE SEQUENCE</scope>
    <source>
        <strain evidence="1">CCMP1381</strain>
    </source>
</reference>
<dbReference type="EMBL" id="HBGS01006790">
    <property type="protein sequence ID" value="CAD9378501.1"/>
    <property type="molecule type" value="Transcribed_RNA"/>
</dbReference>
<organism evidence="1">
    <name type="scientific">Octactis speculum</name>
    <dbReference type="NCBI Taxonomy" id="3111310"/>
    <lineage>
        <taxon>Eukaryota</taxon>
        <taxon>Sar</taxon>
        <taxon>Stramenopiles</taxon>
        <taxon>Ochrophyta</taxon>
        <taxon>Dictyochophyceae</taxon>
        <taxon>Dictyochales</taxon>
        <taxon>Dictyochaceae</taxon>
        <taxon>Octactis</taxon>
    </lineage>
</organism>
<dbReference type="AlphaFoldDB" id="A0A7S2F8L7"/>
<protein>
    <submittedName>
        <fullName evidence="1">Uncharacterized protein</fullName>
    </submittedName>
</protein>
<accession>A0A7S2F8L7</accession>